<evidence type="ECO:0000256" key="11">
    <source>
        <dbReference type="ARBA" id="ARBA00023254"/>
    </source>
</evidence>
<dbReference type="STRING" id="7260.B4MJU4"/>
<evidence type="ECO:0000256" key="10">
    <source>
        <dbReference type="ARBA" id="ARBA00023242"/>
    </source>
</evidence>
<evidence type="ECO:0000256" key="2">
    <source>
        <dbReference type="ARBA" id="ARBA00004611"/>
    </source>
</evidence>
<evidence type="ECO:0000256" key="5">
    <source>
        <dbReference type="ARBA" id="ARBA00022490"/>
    </source>
</evidence>
<dbReference type="Pfam" id="PF13868">
    <property type="entry name" value="TPH"/>
    <property type="match status" value="1"/>
</dbReference>
<evidence type="ECO:0000256" key="4">
    <source>
        <dbReference type="ARBA" id="ARBA00014813"/>
    </source>
</evidence>
<dbReference type="GO" id="GO:0005634">
    <property type="term" value="C:nucleus"/>
    <property type="evidence" value="ECO:0007669"/>
    <property type="project" value="UniProtKB-SubCell"/>
</dbReference>
<proteinExistence type="inferred from homology"/>
<reference evidence="16 17" key="1">
    <citation type="journal article" date="2007" name="Nature">
        <title>Evolution of genes and genomes on the Drosophila phylogeny.</title>
        <authorList>
            <consortium name="Drosophila 12 Genomes Consortium"/>
            <person name="Clark A.G."/>
            <person name="Eisen M.B."/>
            <person name="Smith D.R."/>
            <person name="Bergman C.M."/>
            <person name="Oliver B."/>
            <person name="Markow T.A."/>
            <person name="Kaufman T.C."/>
            <person name="Kellis M."/>
            <person name="Gelbart W."/>
            <person name="Iyer V.N."/>
            <person name="Pollard D.A."/>
            <person name="Sackton T.B."/>
            <person name="Larracuente A.M."/>
            <person name="Singh N.D."/>
            <person name="Abad J.P."/>
            <person name="Abt D.N."/>
            <person name="Adryan B."/>
            <person name="Aguade M."/>
            <person name="Akashi H."/>
            <person name="Anderson W.W."/>
            <person name="Aquadro C.F."/>
            <person name="Ardell D.H."/>
            <person name="Arguello R."/>
            <person name="Artieri C.G."/>
            <person name="Barbash D.A."/>
            <person name="Barker D."/>
            <person name="Barsanti P."/>
            <person name="Batterham P."/>
            <person name="Batzoglou S."/>
            <person name="Begun D."/>
            <person name="Bhutkar A."/>
            <person name="Blanco E."/>
            <person name="Bosak S.A."/>
            <person name="Bradley R.K."/>
            <person name="Brand A.D."/>
            <person name="Brent M.R."/>
            <person name="Brooks A.N."/>
            <person name="Brown R.H."/>
            <person name="Butlin R.K."/>
            <person name="Caggese C."/>
            <person name="Calvi B.R."/>
            <person name="Bernardo de Carvalho A."/>
            <person name="Caspi A."/>
            <person name="Castrezana S."/>
            <person name="Celniker S.E."/>
            <person name="Chang J.L."/>
            <person name="Chapple C."/>
            <person name="Chatterji S."/>
            <person name="Chinwalla A."/>
            <person name="Civetta A."/>
            <person name="Clifton S.W."/>
            <person name="Comeron J.M."/>
            <person name="Costello J.C."/>
            <person name="Coyne J.A."/>
            <person name="Daub J."/>
            <person name="David R.G."/>
            <person name="Delcher A.L."/>
            <person name="Delehaunty K."/>
            <person name="Do C.B."/>
            <person name="Ebling H."/>
            <person name="Edwards K."/>
            <person name="Eickbush T."/>
            <person name="Evans J.D."/>
            <person name="Filipski A."/>
            <person name="Findeiss S."/>
            <person name="Freyhult E."/>
            <person name="Fulton L."/>
            <person name="Fulton R."/>
            <person name="Garcia A.C."/>
            <person name="Gardiner A."/>
            <person name="Garfield D.A."/>
            <person name="Garvin B.E."/>
            <person name="Gibson G."/>
            <person name="Gilbert D."/>
            <person name="Gnerre S."/>
            <person name="Godfrey J."/>
            <person name="Good R."/>
            <person name="Gotea V."/>
            <person name="Gravely B."/>
            <person name="Greenberg A.J."/>
            <person name="Griffiths-Jones S."/>
            <person name="Gross S."/>
            <person name="Guigo R."/>
            <person name="Gustafson E.A."/>
            <person name="Haerty W."/>
            <person name="Hahn M.W."/>
            <person name="Halligan D.L."/>
            <person name="Halpern A.L."/>
            <person name="Halter G.M."/>
            <person name="Han M.V."/>
            <person name="Heger A."/>
            <person name="Hillier L."/>
            <person name="Hinrichs A.S."/>
            <person name="Holmes I."/>
            <person name="Hoskins R.A."/>
            <person name="Hubisz M.J."/>
            <person name="Hultmark D."/>
            <person name="Huntley M.A."/>
            <person name="Jaffe D.B."/>
            <person name="Jagadeeshan S."/>
            <person name="Jeck W.R."/>
            <person name="Johnson J."/>
            <person name="Jones C.D."/>
            <person name="Jordan W.C."/>
            <person name="Karpen G.H."/>
            <person name="Kataoka E."/>
            <person name="Keightley P.D."/>
            <person name="Kheradpour P."/>
            <person name="Kirkness E.F."/>
            <person name="Koerich L.B."/>
            <person name="Kristiansen K."/>
            <person name="Kudrna D."/>
            <person name="Kulathinal R.J."/>
            <person name="Kumar S."/>
            <person name="Kwok R."/>
            <person name="Lander E."/>
            <person name="Langley C.H."/>
            <person name="Lapoint R."/>
            <person name="Lazzaro B.P."/>
            <person name="Lee S.J."/>
            <person name="Levesque L."/>
            <person name="Li R."/>
            <person name="Lin C.F."/>
            <person name="Lin M.F."/>
            <person name="Lindblad-Toh K."/>
            <person name="Llopart A."/>
            <person name="Long M."/>
            <person name="Low L."/>
            <person name="Lozovsky E."/>
            <person name="Lu J."/>
            <person name="Luo M."/>
            <person name="Machado C.A."/>
            <person name="Makalowski W."/>
            <person name="Marzo M."/>
            <person name="Matsuda M."/>
            <person name="Matzkin L."/>
            <person name="McAllister B."/>
            <person name="McBride C.S."/>
            <person name="McKernan B."/>
            <person name="McKernan K."/>
            <person name="Mendez-Lago M."/>
            <person name="Minx P."/>
            <person name="Mollenhauer M.U."/>
            <person name="Montooth K."/>
            <person name="Mount S.M."/>
            <person name="Mu X."/>
            <person name="Myers E."/>
            <person name="Negre B."/>
            <person name="Newfeld S."/>
            <person name="Nielsen R."/>
            <person name="Noor M.A."/>
            <person name="O'Grady P."/>
            <person name="Pachter L."/>
            <person name="Papaceit M."/>
            <person name="Parisi M.J."/>
            <person name="Parisi M."/>
            <person name="Parts L."/>
            <person name="Pedersen J.S."/>
            <person name="Pesole G."/>
            <person name="Phillippy A.M."/>
            <person name="Ponting C.P."/>
            <person name="Pop M."/>
            <person name="Porcelli D."/>
            <person name="Powell J.R."/>
            <person name="Prohaska S."/>
            <person name="Pruitt K."/>
            <person name="Puig M."/>
            <person name="Quesneville H."/>
            <person name="Ram K.R."/>
            <person name="Rand D."/>
            <person name="Rasmussen M.D."/>
            <person name="Reed L.K."/>
            <person name="Reenan R."/>
            <person name="Reily A."/>
            <person name="Remington K.A."/>
            <person name="Rieger T.T."/>
            <person name="Ritchie M.G."/>
            <person name="Robin C."/>
            <person name="Rogers Y.H."/>
            <person name="Rohde C."/>
            <person name="Rozas J."/>
            <person name="Rubenfield M.J."/>
            <person name="Ruiz A."/>
            <person name="Russo S."/>
            <person name="Salzberg S.L."/>
            <person name="Sanchez-Gracia A."/>
            <person name="Saranga D.J."/>
            <person name="Sato H."/>
            <person name="Schaeffer S.W."/>
            <person name="Schatz M.C."/>
            <person name="Schlenke T."/>
            <person name="Schwartz R."/>
            <person name="Segarra C."/>
            <person name="Singh R.S."/>
            <person name="Sirot L."/>
            <person name="Sirota M."/>
            <person name="Sisneros N.B."/>
            <person name="Smith C.D."/>
            <person name="Smith T.F."/>
            <person name="Spieth J."/>
            <person name="Stage D.E."/>
            <person name="Stark A."/>
            <person name="Stephan W."/>
            <person name="Strausberg R.L."/>
            <person name="Strempel S."/>
            <person name="Sturgill D."/>
            <person name="Sutton G."/>
            <person name="Sutton G.G."/>
            <person name="Tao W."/>
            <person name="Teichmann S."/>
            <person name="Tobari Y.N."/>
            <person name="Tomimura Y."/>
            <person name="Tsolas J.M."/>
            <person name="Valente V.L."/>
            <person name="Venter E."/>
            <person name="Venter J.C."/>
            <person name="Vicario S."/>
            <person name="Vieira F.G."/>
            <person name="Vilella A.J."/>
            <person name="Villasante A."/>
            <person name="Walenz B."/>
            <person name="Wang J."/>
            <person name="Wasserman M."/>
            <person name="Watts T."/>
            <person name="Wilson D."/>
            <person name="Wilson R.K."/>
            <person name="Wing R.A."/>
            <person name="Wolfner M.F."/>
            <person name="Wong A."/>
            <person name="Wong G.K."/>
            <person name="Wu C.I."/>
            <person name="Wu G."/>
            <person name="Yamamoto D."/>
            <person name="Yang H.P."/>
            <person name="Yang S.P."/>
            <person name="Yorke J.A."/>
            <person name="Yoshida K."/>
            <person name="Zdobnov E."/>
            <person name="Zhang P."/>
            <person name="Zhang Y."/>
            <person name="Zimin A.V."/>
            <person name="Baldwin J."/>
            <person name="Abdouelleil A."/>
            <person name="Abdulkadir J."/>
            <person name="Abebe A."/>
            <person name="Abera B."/>
            <person name="Abreu J."/>
            <person name="Acer S.C."/>
            <person name="Aftuck L."/>
            <person name="Alexander A."/>
            <person name="An P."/>
            <person name="Anderson E."/>
            <person name="Anderson S."/>
            <person name="Arachi H."/>
            <person name="Azer M."/>
            <person name="Bachantsang P."/>
            <person name="Barry A."/>
            <person name="Bayul T."/>
            <person name="Berlin A."/>
            <person name="Bessette D."/>
            <person name="Bloom T."/>
            <person name="Blye J."/>
            <person name="Boguslavskiy L."/>
            <person name="Bonnet C."/>
            <person name="Boukhgalter B."/>
            <person name="Bourzgui I."/>
            <person name="Brown A."/>
            <person name="Cahill P."/>
            <person name="Channer S."/>
            <person name="Cheshatsang Y."/>
            <person name="Chuda L."/>
            <person name="Citroen M."/>
            <person name="Collymore A."/>
            <person name="Cooke P."/>
            <person name="Costello M."/>
            <person name="D'Aco K."/>
            <person name="Daza R."/>
            <person name="De Haan G."/>
            <person name="DeGray S."/>
            <person name="DeMaso C."/>
            <person name="Dhargay N."/>
            <person name="Dooley K."/>
            <person name="Dooley E."/>
            <person name="Doricent M."/>
            <person name="Dorje P."/>
            <person name="Dorjee K."/>
            <person name="Dupes A."/>
            <person name="Elong R."/>
            <person name="Falk J."/>
            <person name="Farina A."/>
            <person name="Faro S."/>
            <person name="Ferguson D."/>
            <person name="Fisher S."/>
            <person name="Foley C.D."/>
            <person name="Franke A."/>
            <person name="Friedrich D."/>
            <person name="Gadbois L."/>
            <person name="Gearin G."/>
            <person name="Gearin C.R."/>
            <person name="Giannoukos G."/>
            <person name="Goode T."/>
            <person name="Graham J."/>
            <person name="Grandbois E."/>
            <person name="Grewal S."/>
            <person name="Gyaltsen K."/>
            <person name="Hafez N."/>
            <person name="Hagos B."/>
            <person name="Hall J."/>
            <person name="Henson C."/>
            <person name="Hollinger A."/>
            <person name="Honan T."/>
            <person name="Huard M.D."/>
            <person name="Hughes L."/>
            <person name="Hurhula B."/>
            <person name="Husby M.E."/>
            <person name="Kamat A."/>
            <person name="Kanga B."/>
            <person name="Kashin S."/>
            <person name="Khazanovich D."/>
            <person name="Kisner P."/>
            <person name="Lance K."/>
            <person name="Lara M."/>
            <person name="Lee W."/>
            <person name="Lennon N."/>
            <person name="Letendre F."/>
            <person name="LeVine R."/>
            <person name="Lipovsky A."/>
            <person name="Liu X."/>
            <person name="Liu J."/>
            <person name="Liu S."/>
            <person name="Lokyitsang T."/>
            <person name="Lokyitsang Y."/>
            <person name="Lubonja R."/>
            <person name="Lui A."/>
            <person name="MacDonald P."/>
            <person name="Magnisalis V."/>
            <person name="Maru K."/>
            <person name="Matthews C."/>
            <person name="McCusker W."/>
            <person name="McDonough S."/>
            <person name="Mehta T."/>
            <person name="Meldrim J."/>
            <person name="Meneus L."/>
            <person name="Mihai O."/>
            <person name="Mihalev A."/>
            <person name="Mihova T."/>
            <person name="Mittelman R."/>
            <person name="Mlenga V."/>
            <person name="Montmayeur A."/>
            <person name="Mulrain L."/>
            <person name="Navidi A."/>
            <person name="Naylor J."/>
            <person name="Negash T."/>
            <person name="Nguyen T."/>
            <person name="Nguyen N."/>
            <person name="Nicol R."/>
            <person name="Norbu C."/>
            <person name="Norbu N."/>
            <person name="Novod N."/>
            <person name="O'Neill B."/>
            <person name="Osman S."/>
            <person name="Markiewicz E."/>
            <person name="Oyono O.L."/>
            <person name="Patti C."/>
            <person name="Phunkhang P."/>
            <person name="Pierre F."/>
            <person name="Priest M."/>
            <person name="Raghuraman S."/>
            <person name="Rege F."/>
            <person name="Reyes R."/>
            <person name="Rise C."/>
            <person name="Rogov P."/>
            <person name="Ross K."/>
            <person name="Ryan E."/>
            <person name="Settipalli S."/>
            <person name="Shea T."/>
            <person name="Sherpa N."/>
            <person name="Shi L."/>
            <person name="Shih D."/>
            <person name="Sparrow T."/>
            <person name="Spaulding J."/>
            <person name="Stalker J."/>
            <person name="Stange-Thomann N."/>
            <person name="Stavropoulos S."/>
            <person name="Stone C."/>
            <person name="Strader C."/>
            <person name="Tesfaye S."/>
            <person name="Thomson T."/>
            <person name="Thoulutsang Y."/>
            <person name="Thoulutsang D."/>
            <person name="Topham K."/>
            <person name="Topping I."/>
            <person name="Tsamla T."/>
            <person name="Vassiliev H."/>
            <person name="Vo A."/>
            <person name="Wangchuk T."/>
            <person name="Wangdi T."/>
            <person name="Weiand M."/>
            <person name="Wilkinson J."/>
            <person name="Wilson A."/>
            <person name="Yadav S."/>
            <person name="Young G."/>
            <person name="Yu Q."/>
            <person name="Zembek L."/>
            <person name="Zhong D."/>
            <person name="Zimmer A."/>
            <person name="Zwirko Z."/>
            <person name="Jaffe D.B."/>
            <person name="Alvarez P."/>
            <person name="Brockman W."/>
            <person name="Butler J."/>
            <person name="Chin C."/>
            <person name="Gnerre S."/>
            <person name="Grabherr M."/>
            <person name="Kleber M."/>
            <person name="Mauceli E."/>
            <person name="MacCallum I."/>
        </authorList>
    </citation>
    <scope>NUCLEOTIDE SEQUENCE [LARGE SCALE GENOMIC DNA]</scope>
    <source>
        <strain evidence="17">Tucson 14030-0811.24</strain>
    </source>
</reference>
<gene>
    <name evidence="16" type="primary">Dwil\GK20748</name>
    <name evidence="16" type="ORF">Dwil_GK20748</name>
</gene>
<sequence>MAHDTHAAHSPAVFITGEPKLVVPHLMGDGYSFEHCMFSRAMLAEGKKVERSLEMSKENPLLHEARVDTAIAEELKEVKREEFVEEKRRQQLRNNNQELRELSEHLKLAAISKDLSEHIGDFFKTRLQIEKSKAESQKQAELERLKFLDHVNKEQLKLKEQQIKLHDSLAAQMEQKQQRRKQESLQTLADRESRIAMQRQVEKEDSAKLALQERVKIQKLQEMDKYIEERKAHRVLQYKEAEADLKKNLDTQNQMDDRKKKLDQERIEIRRKQEEISQLLGQQVAKLETDKRQKDNLLLDLLESEHNAKEEARVRQQQQQIAFERMRAKGELEAYRLQVQQRNMDQEEQKRLEVVARKDVSADNQEAIDRQQKLNDFQKRKDYGKMLLSMIEDNQRKRAQTLAEDAEFFNMKAKEDKELRERVHQERIVMLNAVPPAVLRYLPKHVLSDEDRARFDIPKVEKSGNRDAPLAPTKF</sequence>
<dbReference type="PhylomeDB" id="B4MJU4"/>
<keyword evidence="6" id="KW-0282">Flagellum</keyword>
<keyword evidence="17" id="KW-1185">Reference proteome</keyword>
<dbReference type="eggNOG" id="ENOG502QS9D">
    <property type="taxonomic scope" value="Eukaryota"/>
</dbReference>
<dbReference type="GO" id="GO:0031514">
    <property type="term" value="C:motile cilium"/>
    <property type="evidence" value="ECO:0007669"/>
    <property type="project" value="TreeGrafter"/>
</dbReference>
<dbReference type="OrthoDB" id="197839at2759"/>
<dbReference type="HOGENOM" id="CLU_700708_0_0_1"/>
<evidence type="ECO:0000256" key="8">
    <source>
        <dbReference type="ARBA" id="ARBA00023069"/>
    </source>
</evidence>
<accession>B4MJU4</accession>
<evidence type="ECO:0000256" key="7">
    <source>
        <dbReference type="ARBA" id="ARBA00023054"/>
    </source>
</evidence>
<keyword evidence="8" id="KW-0969">Cilium</keyword>
<keyword evidence="5" id="KW-0963">Cytoplasm</keyword>
<dbReference type="KEGG" id="dwi:6638164"/>
<dbReference type="AlphaFoldDB" id="B4MJU4"/>
<evidence type="ECO:0000259" key="15">
    <source>
        <dbReference type="Pfam" id="PF13868"/>
    </source>
</evidence>
<evidence type="ECO:0000256" key="3">
    <source>
        <dbReference type="ARBA" id="ARBA00009158"/>
    </source>
</evidence>
<feature type="coiled-coil region" evidence="14">
    <location>
        <begin position="255"/>
        <end position="319"/>
    </location>
</feature>
<evidence type="ECO:0000256" key="12">
    <source>
        <dbReference type="ARBA" id="ARBA00023273"/>
    </source>
</evidence>
<evidence type="ECO:0000256" key="14">
    <source>
        <dbReference type="SAM" id="Coils"/>
    </source>
</evidence>
<feature type="domain" description="Trichohyalin-plectin-homology" evidence="15">
    <location>
        <begin position="92"/>
        <end position="444"/>
    </location>
</feature>
<protein>
    <recommendedName>
        <fullName evidence="4">Meiosis-specific nuclear structural protein 1</fullName>
    </recommendedName>
</protein>
<name>B4MJU4_DROWI</name>
<comment type="subcellular location">
    <subcellularLocation>
        <location evidence="2">Cytoplasm</location>
        <location evidence="2">Cytoskeleton</location>
        <location evidence="2">Flagellum axoneme</location>
    </subcellularLocation>
    <subcellularLocation>
        <location evidence="1">Nucleus</location>
    </subcellularLocation>
</comment>
<dbReference type="PANTHER" id="PTHR19265">
    <property type="entry name" value="MEIOSIS-SPECIFIC NUCLEAR STRUCTURAL PROTEIN 1"/>
    <property type="match status" value="1"/>
</dbReference>
<dbReference type="FunCoup" id="B4MJU4">
    <property type="interactions" value="8"/>
</dbReference>
<keyword evidence="7 14" id="KW-0175">Coiled coil</keyword>
<keyword evidence="10" id="KW-0539">Nucleus</keyword>
<evidence type="ECO:0000256" key="6">
    <source>
        <dbReference type="ARBA" id="ARBA00022846"/>
    </source>
</evidence>
<dbReference type="InterPro" id="IPR026504">
    <property type="entry name" value="MNS1"/>
</dbReference>
<dbReference type="GO" id="GO:0044782">
    <property type="term" value="P:cilium organization"/>
    <property type="evidence" value="ECO:0007669"/>
    <property type="project" value="TreeGrafter"/>
</dbReference>
<evidence type="ECO:0000313" key="16">
    <source>
        <dbReference type="EMBL" id="EDW72383.1"/>
    </source>
</evidence>
<feature type="coiled-coil region" evidence="14">
    <location>
        <begin position="75"/>
        <end position="186"/>
    </location>
</feature>
<dbReference type="InterPro" id="IPR043597">
    <property type="entry name" value="TPH_dom"/>
</dbReference>
<keyword evidence="9" id="KW-0206">Cytoskeleton</keyword>
<comment type="similarity">
    <text evidence="3">Belongs to the MNS1 family.</text>
</comment>
<keyword evidence="12" id="KW-0966">Cell projection</keyword>
<keyword evidence="11" id="KW-0469">Meiosis</keyword>
<evidence type="ECO:0000256" key="13">
    <source>
        <dbReference type="ARBA" id="ARBA00046114"/>
    </source>
</evidence>
<organism evidence="16 17">
    <name type="scientific">Drosophila willistoni</name>
    <name type="common">Fruit fly</name>
    <dbReference type="NCBI Taxonomy" id="7260"/>
    <lineage>
        <taxon>Eukaryota</taxon>
        <taxon>Metazoa</taxon>
        <taxon>Ecdysozoa</taxon>
        <taxon>Arthropoda</taxon>
        <taxon>Hexapoda</taxon>
        <taxon>Insecta</taxon>
        <taxon>Pterygota</taxon>
        <taxon>Neoptera</taxon>
        <taxon>Endopterygota</taxon>
        <taxon>Diptera</taxon>
        <taxon>Brachycera</taxon>
        <taxon>Muscomorpha</taxon>
        <taxon>Ephydroidea</taxon>
        <taxon>Drosophilidae</taxon>
        <taxon>Drosophila</taxon>
        <taxon>Sophophora</taxon>
    </lineage>
</organism>
<evidence type="ECO:0000256" key="9">
    <source>
        <dbReference type="ARBA" id="ARBA00023212"/>
    </source>
</evidence>
<evidence type="ECO:0000313" key="17">
    <source>
        <dbReference type="Proteomes" id="UP000007798"/>
    </source>
</evidence>
<dbReference type="PANTHER" id="PTHR19265:SF0">
    <property type="entry name" value="MEIOSIS-SPECIFIC NUCLEAR STRUCTURAL PROTEIN 1"/>
    <property type="match status" value="1"/>
</dbReference>
<dbReference type="Proteomes" id="UP000007798">
    <property type="component" value="Unassembled WGS sequence"/>
</dbReference>
<dbReference type="EMBL" id="CH963846">
    <property type="protein sequence ID" value="EDW72383.1"/>
    <property type="molecule type" value="Genomic_DNA"/>
</dbReference>
<dbReference type="InParanoid" id="B4MJU4"/>
<dbReference type="GO" id="GO:0051321">
    <property type="term" value="P:meiotic cell cycle"/>
    <property type="evidence" value="ECO:0007669"/>
    <property type="project" value="UniProtKB-KW"/>
</dbReference>
<evidence type="ECO:0000256" key="1">
    <source>
        <dbReference type="ARBA" id="ARBA00004123"/>
    </source>
</evidence>
<comment type="function">
    <text evidence="13">Microtubule inner protein (MIP) part of the dynein-decorated doublet microtubules (DMTs) in cilia axoneme, which is required for motile cilia beating. May play a role in the control of meiotic division and germ cell differentiation through regulation of pairing and recombination during meiosis. Required for sperm flagella assembly. May play a role in the assembly and function of the outer dynein arm-docking complex (ODA-DC). ODA-DC mediates outer dynein arms (ODA) binding onto the axonemal doublet microtubules.</text>
</comment>